<reference evidence="2" key="1">
    <citation type="submission" date="2021-03" db="EMBL/GenBank/DDBJ databases">
        <title>Draft genome sequence of rust myrtle Austropuccinia psidii MF-1, a brazilian biotype.</title>
        <authorList>
            <person name="Quecine M.C."/>
            <person name="Pachon D.M.R."/>
            <person name="Bonatelli M.L."/>
            <person name="Correr F.H."/>
            <person name="Franceschini L.M."/>
            <person name="Leite T.F."/>
            <person name="Margarido G.R.A."/>
            <person name="Almeida C.A."/>
            <person name="Ferrarezi J.A."/>
            <person name="Labate C.A."/>
        </authorList>
    </citation>
    <scope>NUCLEOTIDE SEQUENCE</scope>
    <source>
        <strain evidence="2">MF-1</strain>
    </source>
</reference>
<sequence>MEATIQSNQVDLDKEEEITSPEVASLPQERHIWRFPELPPIPQGLQPQTLMLTLSLNSFMIIFQGLNHFQMAEIEIYQCQYTNWYRAAKDRSGKYAQAFGRGA</sequence>
<protein>
    <submittedName>
        <fullName evidence="2">Uncharacterized protein</fullName>
    </submittedName>
</protein>
<evidence type="ECO:0000313" key="3">
    <source>
        <dbReference type="Proteomes" id="UP000765509"/>
    </source>
</evidence>
<dbReference type="Proteomes" id="UP000765509">
    <property type="component" value="Unassembled WGS sequence"/>
</dbReference>
<evidence type="ECO:0000313" key="2">
    <source>
        <dbReference type="EMBL" id="MBW0466179.1"/>
    </source>
</evidence>
<proteinExistence type="predicted"/>
<name>A0A9Q3GGB4_9BASI</name>
<keyword evidence="3" id="KW-1185">Reference proteome</keyword>
<accession>A0A9Q3GGB4</accession>
<feature type="compositionally biased region" description="Polar residues" evidence="1">
    <location>
        <begin position="1"/>
        <end position="10"/>
    </location>
</feature>
<dbReference type="EMBL" id="AVOT02001230">
    <property type="protein sequence ID" value="MBW0466179.1"/>
    <property type="molecule type" value="Genomic_DNA"/>
</dbReference>
<gene>
    <name evidence="2" type="ORF">O181_005894</name>
</gene>
<evidence type="ECO:0000256" key="1">
    <source>
        <dbReference type="SAM" id="MobiDB-lite"/>
    </source>
</evidence>
<comment type="caution">
    <text evidence="2">The sequence shown here is derived from an EMBL/GenBank/DDBJ whole genome shotgun (WGS) entry which is preliminary data.</text>
</comment>
<organism evidence="2 3">
    <name type="scientific">Austropuccinia psidii MF-1</name>
    <dbReference type="NCBI Taxonomy" id="1389203"/>
    <lineage>
        <taxon>Eukaryota</taxon>
        <taxon>Fungi</taxon>
        <taxon>Dikarya</taxon>
        <taxon>Basidiomycota</taxon>
        <taxon>Pucciniomycotina</taxon>
        <taxon>Pucciniomycetes</taxon>
        <taxon>Pucciniales</taxon>
        <taxon>Sphaerophragmiaceae</taxon>
        <taxon>Austropuccinia</taxon>
    </lineage>
</organism>
<feature type="region of interest" description="Disordered" evidence="1">
    <location>
        <begin position="1"/>
        <end position="23"/>
    </location>
</feature>
<dbReference type="AlphaFoldDB" id="A0A9Q3GGB4"/>